<evidence type="ECO:0000313" key="1">
    <source>
        <dbReference type="EMBL" id="KAK1532536.1"/>
    </source>
</evidence>
<gene>
    <name evidence="1" type="ORF">CCOS01_04519</name>
</gene>
<comment type="caution">
    <text evidence="1">The sequence shown here is derived from an EMBL/GenBank/DDBJ whole genome shotgun (WGS) entry which is preliminary data.</text>
</comment>
<organism evidence="1 2">
    <name type="scientific">Colletotrichum costaricense</name>
    <dbReference type="NCBI Taxonomy" id="1209916"/>
    <lineage>
        <taxon>Eukaryota</taxon>
        <taxon>Fungi</taxon>
        <taxon>Dikarya</taxon>
        <taxon>Ascomycota</taxon>
        <taxon>Pezizomycotina</taxon>
        <taxon>Sordariomycetes</taxon>
        <taxon>Hypocreomycetidae</taxon>
        <taxon>Glomerellales</taxon>
        <taxon>Glomerellaceae</taxon>
        <taxon>Colletotrichum</taxon>
        <taxon>Colletotrichum acutatum species complex</taxon>
    </lineage>
</organism>
<sequence>MYLLTYRICMMVILRGSTCGLFLYPAAASRTAPLRGGPLVNASRIPTTLAASMTWVGWLWRGKKETSLSDNISAEREEGCGASSFGAFPCCARAKTEG</sequence>
<dbReference type="GeneID" id="85336247"/>
<dbReference type="Proteomes" id="UP001240678">
    <property type="component" value="Unassembled WGS sequence"/>
</dbReference>
<proteinExistence type="predicted"/>
<dbReference type="RefSeq" id="XP_060316658.1">
    <property type="nucleotide sequence ID" value="XM_060452700.1"/>
</dbReference>
<dbReference type="EMBL" id="MOOE01000004">
    <property type="protein sequence ID" value="KAK1532536.1"/>
    <property type="molecule type" value="Genomic_DNA"/>
</dbReference>
<dbReference type="AlphaFoldDB" id="A0AAJ0E4I8"/>
<keyword evidence="2" id="KW-1185">Reference proteome</keyword>
<name>A0AAJ0E4I8_9PEZI</name>
<reference evidence="1 2" key="1">
    <citation type="submission" date="2016-10" db="EMBL/GenBank/DDBJ databases">
        <title>The genome sequence of Colletotrichum fioriniae PJ7.</title>
        <authorList>
            <person name="Baroncelli R."/>
        </authorList>
    </citation>
    <scope>NUCLEOTIDE SEQUENCE [LARGE SCALE GENOMIC DNA]</scope>
    <source>
        <strain evidence="1 2">IMI 309622</strain>
    </source>
</reference>
<accession>A0AAJ0E4I8</accession>
<protein>
    <submittedName>
        <fullName evidence="1">Uncharacterized protein</fullName>
    </submittedName>
</protein>
<evidence type="ECO:0000313" key="2">
    <source>
        <dbReference type="Proteomes" id="UP001240678"/>
    </source>
</evidence>